<dbReference type="EMBL" id="AMKT01000068">
    <property type="protein sequence ID" value="OXG16115.1"/>
    <property type="molecule type" value="Genomic_DNA"/>
</dbReference>
<dbReference type="SUPFAM" id="SSF52540">
    <property type="entry name" value="P-loop containing nucleoside triphosphate hydrolases"/>
    <property type="match status" value="1"/>
</dbReference>
<evidence type="ECO:0000313" key="3">
    <source>
        <dbReference type="Proteomes" id="UP000199727"/>
    </source>
</evidence>
<dbReference type="Gene3D" id="3.40.50.300">
    <property type="entry name" value="P-loop containing nucleotide triphosphate hydrolases"/>
    <property type="match status" value="1"/>
</dbReference>
<name>A0A854QCN7_CRYNE</name>
<protein>
    <recommendedName>
        <fullName evidence="4">Helicase ATP-binding domain-containing protein</fullName>
    </recommendedName>
</protein>
<dbReference type="OrthoDB" id="2499463at2759"/>
<evidence type="ECO:0008006" key="4">
    <source>
        <dbReference type="Google" id="ProtNLM"/>
    </source>
</evidence>
<dbReference type="InterPro" id="IPR027417">
    <property type="entry name" value="P-loop_NTPase"/>
</dbReference>
<dbReference type="AlphaFoldDB" id="A0A854QCN7"/>
<proteinExistence type="predicted"/>
<gene>
    <name evidence="2" type="ORF">C361_05111</name>
    <name evidence="1" type="ORF">C361_05171</name>
</gene>
<dbReference type="Proteomes" id="UP000199727">
    <property type="component" value="Unassembled WGS sequence"/>
</dbReference>
<reference evidence="1 3" key="1">
    <citation type="submission" date="2017-06" db="EMBL/GenBank/DDBJ databases">
        <title>Global population genomics of the pathogenic fungus Cryptococcus neoformans var. grubii.</title>
        <authorList>
            <person name="Cuomo C."/>
            <person name="Litvintseva A."/>
            <person name="Chen Y."/>
            <person name="Young S."/>
            <person name="Zeng Q."/>
            <person name="Chapman S."/>
            <person name="Gujja S."/>
            <person name="Saif S."/>
            <person name="Birren B."/>
        </authorList>
    </citation>
    <scope>NUCLEOTIDE SEQUENCE [LARGE SCALE GENOMIC DNA]</scope>
    <source>
        <strain evidence="1 3">Tu259-1</strain>
    </source>
</reference>
<evidence type="ECO:0000313" key="1">
    <source>
        <dbReference type="EMBL" id="OXG16115.1"/>
    </source>
</evidence>
<accession>A0A854QCN7</accession>
<evidence type="ECO:0000313" key="2">
    <source>
        <dbReference type="EMBL" id="OXG16740.1"/>
    </source>
</evidence>
<organism evidence="1 3">
    <name type="scientific">Cryptococcus neoformans Tu259-1</name>
    <dbReference type="NCBI Taxonomy" id="1230072"/>
    <lineage>
        <taxon>Eukaryota</taxon>
        <taxon>Fungi</taxon>
        <taxon>Dikarya</taxon>
        <taxon>Basidiomycota</taxon>
        <taxon>Agaricomycotina</taxon>
        <taxon>Tremellomycetes</taxon>
        <taxon>Tremellales</taxon>
        <taxon>Cryptococcaceae</taxon>
        <taxon>Cryptococcus</taxon>
        <taxon>Cryptococcus neoformans species complex</taxon>
    </lineage>
</organism>
<dbReference type="EMBL" id="AMKT01000067">
    <property type="protein sequence ID" value="OXG16740.1"/>
    <property type="molecule type" value="Genomic_DNA"/>
</dbReference>
<sequence>MVWILLLLAMKKYKQSGILILFGVTKAMQDDQIGTLKRLHFDANVLNGDSPRDVRQKFADMKGQLWAIGPEMLQNHFVREVLRKPALASKVLPMLVDEAHTIKDWGQTWRPDILKLCGIRDVLGPSSARGLFSAIMNR</sequence>
<comment type="caution">
    <text evidence="1">The sequence shown here is derived from an EMBL/GenBank/DDBJ whole genome shotgun (WGS) entry which is preliminary data.</text>
</comment>